<comment type="caution">
    <text evidence="2">The sequence shown here is derived from an EMBL/GenBank/DDBJ whole genome shotgun (WGS) entry which is preliminary data.</text>
</comment>
<organism evidence="2 3">
    <name type="scientific">Botrytis paeoniae</name>
    <dbReference type="NCBI Taxonomy" id="278948"/>
    <lineage>
        <taxon>Eukaryota</taxon>
        <taxon>Fungi</taxon>
        <taxon>Dikarya</taxon>
        <taxon>Ascomycota</taxon>
        <taxon>Pezizomycotina</taxon>
        <taxon>Leotiomycetes</taxon>
        <taxon>Helotiales</taxon>
        <taxon>Sclerotiniaceae</taxon>
        <taxon>Botrytis</taxon>
    </lineage>
</organism>
<dbReference type="Proteomes" id="UP000297910">
    <property type="component" value="Unassembled WGS sequence"/>
</dbReference>
<accession>A0A4Z1FJV8</accession>
<feature type="chain" id="PRO_5021273702" description="Extracellular membrane protein CFEM domain-containing protein" evidence="1">
    <location>
        <begin position="21"/>
        <end position="400"/>
    </location>
</feature>
<keyword evidence="1" id="KW-0732">Signal</keyword>
<feature type="signal peptide" evidence="1">
    <location>
        <begin position="1"/>
        <end position="20"/>
    </location>
</feature>
<protein>
    <recommendedName>
        <fullName evidence="4">Extracellular membrane protein CFEM domain-containing protein</fullName>
    </recommendedName>
</protein>
<sequence length="400" mass="42686">MRLKLPLLLSLLLGIYQVNSMRPRNDFTTTAPASVLQQNPGCALVSSTLFKCESISPGFTSLVPSAQAQCLCYDSSKWIPTIFDKAVQTCADFASTAVPSAYPAFVNLEGFCGNIGNIMTTMGPATISPITTFESTITTPTIHSVIPACYTASSLIQSCVGLIPGFMTLGPSQQASCLCYASVTSWIPKSFDNAIETCSQFAQSESGIAGLVSTVDMFNSICESMGDVWTMGGHVSSTTTSYPITSSDVGLAPSTYINSPPPASIPGFTSSVVSTIAIRSSIQTTRSIVKTISVTSISTSMTSTTSMAGPEGIDTIQDENRELKAESSHCIEANEISENTERDDIDHGAREGIWVVKIWNQGWKLEVGSWDGHMVGAREQPLADFGYGIYSMRCDFSIDS</sequence>
<gene>
    <name evidence="2" type="ORF">BPAE_0096g00090</name>
</gene>
<keyword evidence="3" id="KW-1185">Reference proteome</keyword>
<evidence type="ECO:0000313" key="3">
    <source>
        <dbReference type="Proteomes" id="UP000297910"/>
    </source>
</evidence>
<reference evidence="2 3" key="1">
    <citation type="submission" date="2017-12" db="EMBL/GenBank/DDBJ databases">
        <title>Comparative genomics of Botrytis spp.</title>
        <authorList>
            <person name="Valero-Jimenez C.A."/>
            <person name="Tapia P."/>
            <person name="Veloso J."/>
            <person name="Silva-Moreno E."/>
            <person name="Staats M."/>
            <person name="Valdes J.H."/>
            <person name="Van Kan J.A.L."/>
        </authorList>
    </citation>
    <scope>NUCLEOTIDE SEQUENCE [LARGE SCALE GENOMIC DNA]</scope>
    <source>
        <strain evidence="2 3">Bp0003</strain>
    </source>
</reference>
<proteinExistence type="predicted"/>
<name>A0A4Z1FJV8_9HELO</name>
<dbReference type="AlphaFoldDB" id="A0A4Z1FJV8"/>
<evidence type="ECO:0000256" key="1">
    <source>
        <dbReference type="SAM" id="SignalP"/>
    </source>
</evidence>
<dbReference type="EMBL" id="PQXI01000096">
    <property type="protein sequence ID" value="TGO24745.1"/>
    <property type="molecule type" value="Genomic_DNA"/>
</dbReference>
<evidence type="ECO:0000313" key="2">
    <source>
        <dbReference type="EMBL" id="TGO24745.1"/>
    </source>
</evidence>
<evidence type="ECO:0008006" key="4">
    <source>
        <dbReference type="Google" id="ProtNLM"/>
    </source>
</evidence>